<reference evidence="2 3" key="1">
    <citation type="journal article" date="2024" name="G3 (Bethesda)">
        <title>Genome assembly of Hibiscus sabdariffa L. provides insights into metabolisms of medicinal natural products.</title>
        <authorList>
            <person name="Kim T."/>
        </authorList>
    </citation>
    <scope>NUCLEOTIDE SEQUENCE [LARGE SCALE GENOMIC DNA]</scope>
    <source>
        <strain evidence="2">TK-2024</strain>
        <tissue evidence="2">Old leaves</tissue>
    </source>
</reference>
<accession>A0ABR2FJV7</accession>
<dbReference type="Proteomes" id="UP001472677">
    <property type="component" value="Unassembled WGS sequence"/>
</dbReference>
<dbReference type="EMBL" id="JBBPBM010000006">
    <property type="protein sequence ID" value="KAK8581237.1"/>
    <property type="molecule type" value="Genomic_DNA"/>
</dbReference>
<organism evidence="2 3">
    <name type="scientific">Hibiscus sabdariffa</name>
    <name type="common">roselle</name>
    <dbReference type="NCBI Taxonomy" id="183260"/>
    <lineage>
        <taxon>Eukaryota</taxon>
        <taxon>Viridiplantae</taxon>
        <taxon>Streptophyta</taxon>
        <taxon>Embryophyta</taxon>
        <taxon>Tracheophyta</taxon>
        <taxon>Spermatophyta</taxon>
        <taxon>Magnoliopsida</taxon>
        <taxon>eudicotyledons</taxon>
        <taxon>Gunneridae</taxon>
        <taxon>Pentapetalae</taxon>
        <taxon>rosids</taxon>
        <taxon>malvids</taxon>
        <taxon>Malvales</taxon>
        <taxon>Malvaceae</taxon>
        <taxon>Malvoideae</taxon>
        <taxon>Hibiscus</taxon>
    </lineage>
</organism>
<feature type="region of interest" description="Disordered" evidence="1">
    <location>
        <begin position="94"/>
        <end position="115"/>
    </location>
</feature>
<evidence type="ECO:0000256" key="1">
    <source>
        <dbReference type="SAM" id="MobiDB-lite"/>
    </source>
</evidence>
<protein>
    <submittedName>
        <fullName evidence="2">Uncharacterized protein</fullName>
    </submittedName>
</protein>
<keyword evidence="3" id="KW-1185">Reference proteome</keyword>
<evidence type="ECO:0000313" key="2">
    <source>
        <dbReference type="EMBL" id="KAK8581237.1"/>
    </source>
</evidence>
<name>A0ABR2FJV7_9ROSI</name>
<comment type="caution">
    <text evidence="2">The sequence shown here is derived from an EMBL/GenBank/DDBJ whole genome shotgun (WGS) entry which is preliminary data.</text>
</comment>
<feature type="compositionally biased region" description="Polar residues" evidence="1">
    <location>
        <begin position="103"/>
        <end position="115"/>
    </location>
</feature>
<sequence>MLQGGYCSISGKKTTLRFTAKSNFHVSHISEKGGSVTVASKDVVVREPVTLKTGNYVAVRVTERGADLGPKKGGGRRVMAGLKDGITKDKLRIGSAKGRCATRESSSQTSIKPSS</sequence>
<evidence type="ECO:0000313" key="3">
    <source>
        <dbReference type="Proteomes" id="UP001472677"/>
    </source>
</evidence>
<proteinExistence type="predicted"/>
<gene>
    <name evidence="2" type="ORF">V6N12_071471</name>
</gene>